<keyword evidence="3" id="KW-1185">Reference proteome</keyword>
<dbReference type="Gene3D" id="3.80.10.10">
    <property type="entry name" value="Ribonuclease Inhibitor"/>
    <property type="match status" value="1"/>
</dbReference>
<dbReference type="OrthoDB" id="9876299at2759"/>
<reference evidence="2 3" key="1">
    <citation type="journal article" date="2008" name="Nat. Biotechnol.">
        <title>Genome sequencing and analysis of the filamentous fungus Penicillium chrysogenum.</title>
        <authorList>
            <person name="van den Berg M.A."/>
            <person name="Albang R."/>
            <person name="Albermann K."/>
            <person name="Badger J.H."/>
            <person name="Daran J.-M."/>
            <person name="Driessen A.J.M."/>
            <person name="Garcia-Estrada C."/>
            <person name="Fedorova N.D."/>
            <person name="Harris D.M."/>
            <person name="Heijne W.H.M."/>
            <person name="Joardar V.S."/>
            <person name="Kiel J.A.K.W."/>
            <person name="Kovalchuk A."/>
            <person name="Martin J.F."/>
            <person name="Nierman W.C."/>
            <person name="Nijland J.G."/>
            <person name="Pronk J.T."/>
            <person name="Roubos J.A."/>
            <person name="van der Klei I.J."/>
            <person name="van Peij N.N.M.E."/>
            <person name="Veenhuis M."/>
            <person name="von Doehren H."/>
            <person name="Wagner C."/>
            <person name="Wortman J.R."/>
            <person name="Bovenberg R.A.L."/>
        </authorList>
    </citation>
    <scope>NUCLEOTIDE SEQUENCE [LARGE SCALE GENOMIC DNA]</scope>
    <source>
        <strain evidence="3">ATCC 28089 / DSM 1075 / NRRL 1951 / Wisconsin 54-1255</strain>
    </source>
</reference>
<dbReference type="OMA" id="TRMHYAS"/>
<dbReference type="HOGENOM" id="CLU_018351_0_0_1"/>
<feature type="region of interest" description="Disordered" evidence="1">
    <location>
        <begin position="217"/>
        <end position="248"/>
    </location>
</feature>
<evidence type="ECO:0000256" key="1">
    <source>
        <dbReference type="SAM" id="MobiDB-lite"/>
    </source>
</evidence>
<name>B6HP68_PENRW</name>
<dbReference type="KEGG" id="pcs:N7525_005985"/>
<dbReference type="SUPFAM" id="SSF52047">
    <property type="entry name" value="RNI-like"/>
    <property type="match status" value="1"/>
</dbReference>
<dbReference type="VEuPathDB" id="FungiDB:PCH_Pc22g02160"/>
<evidence type="ECO:0000313" key="2">
    <source>
        <dbReference type="EMBL" id="CAP97504.1"/>
    </source>
</evidence>
<dbReference type="RefSeq" id="XP_002564260.1">
    <property type="nucleotide sequence ID" value="XM_002564214.1"/>
</dbReference>
<sequence>MTRMHYASRTMEGVEMARIAARDLRRRLPGGDNCDAASRSPAVKIDLSGRKLTDEGFDIFIDALLETLQKEKDDKHPDGFVRLLKLQLGGNCLTFKSLPKLGMAIRLSTGDLSDFDLSYNCIEVSTAGQRAAWKYFLNSFEECYMLKRVNFSGNPLGSPGVEILARVYIRSKLAYPTAFSGEGHDFSVDQGEDLTSDDHGPGVDSFFSLSIYDDGGPDSAHTGDQDPTPQPQGASEKTSERNRRHFRKTRGLRSVPELILTEIPMSSIGVIHLAGMLFMQESREFLRFYLPKTKGAASRPETEKKNPSITWLLNEHLPQRVRQAPCWATEMAQRGLSFDPSLTVAIDNLETPPSSDFLRGGKSWKVRHEIKFLCVVRALYAPASEGEIRGSEIWTMALKMAKMMETVLSNEEVIQAQLSSGGKVFECLGLERDLVDAINIGVFLSRKLLLDGQSQEVWRLGMSLDIWSDVMGMALDKGNVLTAQQRMNILAYVGRGNRRVPEKAMEIWRFLFDVDCVMYHAS</sequence>
<gene>
    <name evidence="2" type="ORF">Pc22g02160</name>
    <name evidence="2" type="ORF">PCH_Pc22g02160</name>
</gene>
<dbReference type="eggNOG" id="ENOG502S5T4">
    <property type="taxonomic scope" value="Eukaryota"/>
</dbReference>
<proteinExistence type="predicted"/>
<protein>
    <submittedName>
        <fullName evidence="2">Pc22g02160 protein</fullName>
    </submittedName>
</protein>
<accession>B6HP68</accession>
<feature type="compositionally biased region" description="Polar residues" evidence="1">
    <location>
        <begin position="225"/>
        <end position="236"/>
    </location>
</feature>
<dbReference type="AlphaFoldDB" id="B6HP68"/>
<dbReference type="InterPro" id="IPR032675">
    <property type="entry name" value="LRR_dom_sf"/>
</dbReference>
<dbReference type="Proteomes" id="UP000000724">
    <property type="component" value="Contig Pc00c22"/>
</dbReference>
<organism evidence="2 3">
    <name type="scientific">Penicillium rubens (strain ATCC 28089 / DSM 1075 / NRRL 1951 / Wisconsin 54-1255)</name>
    <name type="common">Penicillium chrysogenum</name>
    <dbReference type="NCBI Taxonomy" id="500485"/>
    <lineage>
        <taxon>Eukaryota</taxon>
        <taxon>Fungi</taxon>
        <taxon>Dikarya</taxon>
        <taxon>Ascomycota</taxon>
        <taxon>Pezizomycotina</taxon>
        <taxon>Eurotiomycetes</taxon>
        <taxon>Eurotiomycetidae</taxon>
        <taxon>Eurotiales</taxon>
        <taxon>Aspergillaceae</taxon>
        <taxon>Penicillium</taxon>
        <taxon>Penicillium chrysogenum species complex</taxon>
    </lineage>
</organism>
<evidence type="ECO:0000313" key="3">
    <source>
        <dbReference type="Proteomes" id="UP000000724"/>
    </source>
</evidence>
<dbReference type="BioCyc" id="PCHR:PC22G02160-MONOMER"/>
<dbReference type="EMBL" id="AM920437">
    <property type="protein sequence ID" value="CAP97504.1"/>
    <property type="molecule type" value="Genomic_DNA"/>
</dbReference>
<dbReference type="GeneID" id="8312465"/>